<name>A0AAW0D7Y5_9AGAR</name>
<evidence type="ECO:0000256" key="2">
    <source>
        <dbReference type="SAM" id="Phobius"/>
    </source>
</evidence>
<reference evidence="3 4" key="1">
    <citation type="journal article" date="2024" name="J Genomics">
        <title>Draft genome sequencing and assembly of Favolaschia claudopus CIRM-BRFM 2984 isolated from oak limbs.</title>
        <authorList>
            <person name="Navarro D."/>
            <person name="Drula E."/>
            <person name="Chaduli D."/>
            <person name="Cazenave R."/>
            <person name="Ahrendt S."/>
            <person name="Wang J."/>
            <person name="Lipzen A."/>
            <person name="Daum C."/>
            <person name="Barry K."/>
            <person name="Grigoriev I.V."/>
            <person name="Favel A."/>
            <person name="Rosso M.N."/>
            <person name="Martin F."/>
        </authorList>
    </citation>
    <scope>NUCLEOTIDE SEQUENCE [LARGE SCALE GENOMIC DNA]</scope>
    <source>
        <strain evidence="3 4">CIRM-BRFM 2984</strain>
    </source>
</reference>
<keyword evidence="4" id="KW-1185">Reference proteome</keyword>
<feature type="region of interest" description="Disordered" evidence="1">
    <location>
        <begin position="293"/>
        <end position="312"/>
    </location>
</feature>
<evidence type="ECO:0000313" key="3">
    <source>
        <dbReference type="EMBL" id="KAK7046949.1"/>
    </source>
</evidence>
<evidence type="ECO:0000256" key="1">
    <source>
        <dbReference type="SAM" id="MobiDB-lite"/>
    </source>
</evidence>
<proteinExistence type="predicted"/>
<comment type="caution">
    <text evidence="3">The sequence shown here is derived from an EMBL/GenBank/DDBJ whole genome shotgun (WGS) entry which is preliminary data.</text>
</comment>
<accession>A0AAW0D7Y5</accession>
<organism evidence="3 4">
    <name type="scientific">Favolaschia claudopus</name>
    <dbReference type="NCBI Taxonomy" id="2862362"/>
    <lineage>
        <taxon>Eukaryota</taxon>
        <taxon>Fungi</taxon>
        <taxon>Dikarya</taxon>
        <taxon>Basidiomycota</taxon>
        <taxon>Agaricomycotina</taxon>
        <taxon>Agaricomycetes</taxon>
        <taxon>Agaricomycetidae</taxon>
        <taxon>Agaricales</taxon>
        <taxon>Marasmiineae</taxon>
        <taxon>Mycenaceae</taxon>
        <taxon>Favolaschia</taxon>
    </lineage>
</organism>
<dbReference type="AlphaFoldDB" id="A0AAW0D7Y5"/>
<protein>
    <submittedName>
        <fullName evidence="3">Uncharacterized protein</fullName>
    </submittedName>
</protein>
<gene>
    <name evidence="3" type="ORF">R3P38DRAFT_3423294</name>
</gene>
<feature type="transmembrane region" description="Helical" evidence="2">
    <location>
        <begin position="108"/>
        <end position="134"/>
    </location>
</feature>
<keyword evidence="2" id="KW-0812">Transmembrane</keyword>
<dbReference type="Proteomes" id="UP001362999">
    <property type="component" value="Unassembled WGS sequence"/>
</dbReference>
<feature type="compositionally biased region" description="Low complexity" evidence="1">
    <location>
        <begin position="303"/>
        <end position="312"/>
    </location>
</feature>
<keyword evidence="2" id="KW-0472">Membrane</keyword>
<keyword evidence="2" id="KW-1133">Transmembrane helix</keyword>
<sequence>MRLRSSTAREQVYERIYEPLPGTLIDLIKKRKMVFIWQNAFSIPMARSQSTIRIDRFCKKGTKPARRKDDLPAFDFRQPLLSSALCAIDELCIQKIASSLFYRDLPGAVLASTLLTTSAALISIYLGFLISSLLHPCFLPHVRPRPSLFLVSGATELPNNDHLILTTIHNDKTRGTAINALPRLTHRLISEPYVSYPRHRWLLPNRLDRLSTSKRRLASVELNNVAGASSLIALGYVSPSKRPISSPSRRPLAPRPSARRFLIQSSAAQSTSPSSSALSHYSRGQVLRIRTPYHHRLRPIADRPSTSASSSRPLLPAARVLNSPPNLSIPLRRWRLAFRRQDIRWPTQPTQVLSPRLPFSATTVGAPNFQSPAGVIVVSVMAAASTEEENLKEDAEGGGPDFQSLEGVMMGFVSVVV</sequence>
<dbReference type="EMBL" id="JAWWNJ010000010">
    <property type="protein sequence ID" value="KAK7046949.1"/>
    <property type="molecule type" value="Genomic_DNA"/>
</dbReference>
<evidence type="ECO:0000313" key="4">
    <source>
        <dbReference type="Proteomes" id="UP001362999"/>
    </source>
</evidence>